<dbReference type="InterPro" id="IPR025540">
    <property type="entry name" value="FlK"/>
</dbReference>
<evidence type="ECO:0000259" key="3">
    <source>
        <dbReference type="Pfam" id="PF22636"/>
    </source>
</evidence>
<dbReference type="eggNOG" id="COG5496">
    <property type="taxonomic scope" value="Bacteria"/>
</dbReference>
<accession>U2PAA7</accession>
<dbReference type="AlphaFoldDB" id="U2PAA7"/>
<name>U2PAA7_EUBRA</name>
<dbReference type="PATRIC" id="fig|1256908.3.peg.1179"/>
<feature type="active site" evidence="1">
    <location>
        <position position="50"/>
    </location>
</feature>
<dbReference type="Pfam" id="PF22636">
    <property type="entry name" value="FlK"/>
    <property type="match status" value="1"/>
</dbReference>
<dbReference type="CDD" id="cd03440">
    <property type="entry name" value="hot_dog"/>
    <property type="match status" value="1"/>
</dbReference>
<dbReference type="HOGENOM" id="CLU_119426_0_1_9"/>
<dbReference type="Gene3D" id="3.10.129.10">
    <property type="entry name" value="Hotdog Thioesterase"/>
    <property type="match status" value="1"/>
</dbReference>
<reference evidence="4 5" key="1">
    <citation type="submission" date="2013-06" db="EMBL/GenBank/DDBJ databases">
        <authorList>
            <person name="Weinstock G."/>
            <person name="Sodergren E."/>
            <person name="Lobos E.A."/>
            <person name="Fulton L."/>
            <person name="Fulton R."/>
            <person name="Courtney L."/>
            <person name="Fronick C."/>
            <person name="O'Laughlin M."/>
            <person name="Godfrey J."/>
            <person name="Wilson R.M."/>
            <person name="Miner T."/>
            <person name="Farmer C."/>
            <person name="Delehaunty K."/>
            <person name="Cordes M."/>
            <person name="Minx P."/>
            <person name="Tomlinson C."/>
            <person name="Chen J."/>
            <person name="Wollam A."/>
            <person name="Pepin K.H."/>
            <person name="Bhonagiri V."/>
            <person name="Zhang X."/>
            <person name="Warren W."/>
            <person name="Mitreva M."/>
            <person name="Mardis E.R."/>
            <person name="Wilson R.K."/>
        </authorList>
    </citation>
    <scope>NUCLEOTIDE SEQUENCE [LARGE SCALE GENOMIC DNA]</scope>
    <source>
        <strain evidence="4 5">ATCC 29099</strain>
    </source>
</reference>
<dbReference type="PIRSF" id="PIRSF014972">
    <property type="entry name" value="FlK"/>
    <property type="match status" value="1"/>
</dbReference>
<feature type="binding site" evidence="2">
    <location>
        <position position="120"/>
    </location>
    <ligand>
        <name>substrate</name>
    </ligand>
</feature>
<dbReference type="InterPro" id="IPR054485">
    <property type="entry name" value="FlK-like_dom"/>
</dbReference>
<comment type="caution">
    <text evidence="4">The sequence shown here is derived from an EMBL/GenBank/DDBJ whole genome shotgun (WGS) entry which is preliminary data.</text>
</comment>
<keyword evidence="5" id="KW-1185">Reference proteome</keyword>
<feature type="domain" description="Fluoroacetyl-CoA-specific thioesterase-like" evidence="3">
    <location>
        <begin position="25"/>
        <end position="126"/>
    </location>
</feature>
<feature type="active site" evidence="1">
    <location>
        <position position="76"/>
    </location>
</feature>
<gene>
    <name evidence="4" type="ORF">HMPREF0373_01275</name>
</gene>
<proteinExistence type="predicted"/>
<dbReference type="Proteomes" id="UP000016608">
    <property type="component" value="Unassembled WGS sequence"/>
</dbReference>
<dbReference type="PANTHER" id="PTHR36934">
    <property type="entry name" value="BLR0278 PROTEIN"/>
    <property type="match status" value="1"/>
</dbReference>
<dbReference type="SUPFAM" id="SSF54637">
    <property type="entry name" value="Thioesterase/thiol ester dehydrase-isomerase"/>
    <property type="match status" value="1"/>
</dbReference>
<evidence type="ECO:0000313" key="4">
    <source>
        <dbReference type="EMBL" id="ERK47435.1"/>
    </source>
</evidence>
<organism evidence="4 5">
    <name type="scientific">Eubacterium ramulus ATCC 29099</name>
    <dbReference type="NCBI Taxonomy" id="1256908"/>
    <lineage>
        <taxon>Bacteria</taxon>
        <taxon>Bacillati</taxon>
        <taxon>Bacillota</taxon>
        <taxon>Clostridia</taxon>
        <taxon>Eubacteriales</taxon>
        <taxon>Eubacteriaceae</taxon>
        <taxon>Eubacterium</taxon>
    </lineage>
</organism>
<protein>
    <submittedName>
        <fullName evidence="4">Thioesterase family protein</fullName>
    </submittedName>
</protein>
<evidence type="ECO:0000256" key="1">
    <source>
        <dbReference type="PIRSR" id="PIRSR014972-1"/>
    </source>
</evidence>
<evidence type="ECO:0000256" key="2">
    <source>
        <dbReference type="PIRSR" id="PIRSR014972-2"/>
    </source>
</evidence>
<dbReference type="EMBL" id="AWVJ01000086">
    <property type="protein sequence ID" value="ERK47435.1"/>
    <property type="molecule type" value="Genomic_DNA"/>
</dbReference>
<sequence>MMNFRGGHKMLKAGIKGEQSVEVVYENTATAVGSGVLEVFGTPCMLALMEKTASESVAPYLEEGCGSVGTQVTISHVAATPIGMTVRCETELTEVDGRRLVFKVAAYDEAGLIGEGTHERFIVQNEKFQTKANNKLAK</sequence>
<evidence type="ECO:0000313" key="5">
    <source>
        <dbReference type="Proteomes" id="UP000016608"/>
    </source>
</evidence>
<feature type="active site" evidence="1">
    <location>
        <position position="42"/>
    </location>
</feature>
<dbReference type="InterPro" id="IPR029069">
    <property type="entry name" value="HotDog_dom_sf"/>
</dbReference>
<feature type="binding site" evidence="2">
    <location>
        <position position="69"/>
    </location>
    <ligand>
        <name>substrate</name>
    </ligand>
</feature>
<dbReference type="PANTHER" id="PTHR36934:SF1">
    <property type="entry name" value="THIOESTERASE DOMAIN-CONTAINING PROTEIN"/>
    <property type="match status" value="1"/>
</dbReference>